<keyword evidence="1" id="KW-0687">Ribonucleoprotein</keyword>
<gene>
    <name evidence="3" type="ORF">DASC09_037410</name>
</gene>
<evidence type="ECO:0000313" key="3">
    <source>
        <dbReference type="EMBL" id="GMM36416.1"/>
    </source>
</evidence>
<evidence type="ECO:0000313" key="4">
    <source>
        <dbReference type="Proteomes" id="UP001360560"/>
    </source>
</evidence>
<comment type="similarity">
    <text evidence="1">Belongs to the mitochondrion-specific ribosomal protein mS35 family.</text>
</comment>
<evidence type="ECO:0000256" key="1">
    <source>
        <dbReference type="PIRNR" id="PIRNR036995"/>
    </source>
</evidence>
<organism evidence="3 4">
    <name type="scientific">Saccharomycopsis crataegensis</name>
    <dbReference type="NCBI Taxonomy" id="43959"/>
    <lineage>
        <taxon>Eukaryota</taxon>
        <taxon>Fungi</taxon>
        <taxon>Dikarya</taxon>
        <taxon>Ascomycota</taxon>
        <taxon>Saccharomycotina</taxon>
        <taxon>Saccharomycetes</taxon>
        <taxon>Saccharomycopsidaceae</taxon>
        <taxon>Saccharomycopsis</taxon>
    </lineage>
</organism>
<dbReference type="AlphaFoldDB" id="A0AAV5QNW9"/>
<name>A0AAV5QNW9_9ASCO</name>
<reference evidence="3 4" key="1">
    <citation type="journal article" date="2023" name="Elife">
        <title>Identification of key yeast species and microbe-microbe interactions impacting larval growth of Drosophila in the wild.</title>
        <authorList>
            <person name="Mure A."/>
            <person name="Sugiura Y."/>
            <person name="Maeda R."/>
            <person name="Honda K."/>
            <person name="Sakurai N."/>
            <person name="Takahashi Y."/>
            <person name="Watada M."/>
            <person name="Katoh T."/>
            <person name="Gotoh A."/>
            <person name="Gotoh Y."/>
            <person name="Taniguchi I."/>
            <person name="Nakamura K."/>
            <person name="Hayashi T."/>
            <person name="Katayama T."/>
            <person name="Uemura T."/>
            <person name="Hattori Y."/>
        </authorList>
    </citation>
    <scope>NUCLEOTIDE SEQUENCE [LARGE SCALE GENOMIC DNA]</scope>
    <source>
        <strain evidence="3 4">SC-9</strain>
    </source>
</reference>
<dbReference type="PANTHER" id="PTHR13490">
    <property type="entry name" value="MITOCHONDRIAL 28S RIBOSOMAL PROTEIN S28"/>
    <property type="match status" value="1"/>
</dbReference>
<dbReference type="GO" id="GO:0003735">
    <property type="term" value="F:structural constituent of ribosome"/>
    <property type="evidence" value="ECO:0007669"/>
    <property type="project" value="UniProtKB-UniRule"/>
</dbReference>
<comment type="caution">
    <text evidence="3">The sequence shown here is derived from an EMBL/GenBank/DDBJ whole genome shotgun (WGS) entry which is preliminary data.</text>
</comment>
<protein>
    <recommendedName>
        <fullName evidence="1">Small ribosomal subunit protein mS35</fullName>
    </recommendedName>
    <alternativeName>
        <fullName evidence="1">37S ribosomal protein S24, mitochondrial</fullName>
    </alternativeName>
</protein>
<dbReference type="InterPro" id="IPR039848">
    <property type="entry name" value="Ribosomal_mS35_mt"/>
</dbReference>
<accession>A0AAV5QNW9</accession>
<evidence type="ECO:0000259" key="2">
    <source>
        <dbReference type="Pfam" id="PF10213"/>
    </source>
</evidence>
<sequence length="320" mass="37020">MKSVFGKQLISSTSRRSFQTTAFSQVEADLYLHPEQWMGLPAPKIFELYQQRVVRLGSDYQKSEAELSALLSTSKTTGVSTSDIRRIYSIKNEPGSEDLIAGRLGGFTPFKDDGNLPTYQYDEYTSSAQDLIDQHRTSRKYNRIAAYELPLLTKYRSEFVPPSKDKTLTVRYTNYIGESHPADKKVVVKANFDDFTTDLKLSDKEKHKLKLILGKRYNPIKNQIHLSVEKFKYPTQNFKYSLVLLENLLKEVKTERKGEEDYSDLPLDTRLYERKMRIKKKIEKINAFPEDWLRPQDAPVKKNSIEQTILEQLGQKANAN</sequence>
<keyword evidence="1 3" id="KW-0689">Ribosomal protein</keyword>
<dbReference type="RefSeq" id="XP_064853412.1">
    <property type="nucleotide sequence ID" value="XM_064997340.1"/>
</dbReference>
<comment type="function">
    <text evidence="1">Component of the mitochondrial ribosome (mitoribosome), a dedicated translation machinery responsible for the synthesis of mitochondrial genome-encoded proteins, including at least some of the essential transmembrane subunits of the mitochondrial respiratory chain. The mitoribosomes are attached to the mitochondrial inner membrane and translation products are cotranslationally integrated into the membrane.</text>
</comment>
<dbReference type="GO" id="GO:0005763">
    <property type="term" value="C:mitochondrial small ribosomal subunit"/>
    <property type="evidence" value="ECO:0007669"/>
    <property type="project" value="UniProtKB-UniRule"/>
</dbReference>
<keyword evidence="4" id="KW-1185">Reference proteome</keyword>
<dbReference type="PANTHER" id="PTHR13490:SF0">
    <property type="entry name" value="SMALL RIBOSOMAL SUBUNIT PROTEIN MS35"/>
    <property type="match status" value="1"/>
</dbReference>
<comment type="subcellular location">
    <subcellularLocation>
        <location evidence="1">Mitochondrion</location>
    </subcellularLocation>
</comment>
<keyword evidence="1" id="KW-0496">Mitochondrion</keyword>
<proteinExistence type="inferred from homology"/>
<dbReference type="Proteomes" id="UP001360560">
    <property type="component" value="Unassembled WGS sequence"/>
</dbReference>
<dbReference type="EMBL" id="BTFZ01000011">
    <property type="protein sequence ID" value="GMM36416.1"/>
    <property type="molecule type" value="Genomic_DNA"/>
</dbReference>
<dbReference type="GO" id="GO:0032543">
    <property type="term" value="P:mitochondrial translation"/>
    <property type="evidence" value="ECO:0007669"/>
    <property type="project" value="UniProtKB-UniRule"/>
</dbReference>
<dbReference type="GeneID" id="90074391"/>
<dbReference type="PIRSF" id="PIRSF036995">
    <property type="entry name" value="RSM24"/>
    <property type="match status" value="1"/>
</dbReference>
<dbReference type="InterPro" id="IPR019349">
    <property type="entry name" value="Ribosomal_mS35_mit"/>
</dbReference>
<dbReference type="Pfam" id="PF10213">
    <property type="entry name" value="MRP-S28"/>
    <property type="match status" value="1"/>
</dbReference>
<dbReference type="InterPro" id="IPR017081">
    <property type="entry name" value="Ribosomal_mS35"/>
</dbReference>
<feature type="domain" description="Small ribosomal subunit protein mS35 mitochondrial conserved" evidence="2">
    <location>
        <begin position="158"/>
        <end position="292"/>
    </location>
</feature>